<dbReference type="SUPFAM" id="SSF81901">
    <property type="entry name" value="HCP-like"/>
    <property type="match status" value="1"/>
</dbReference>
<feature type="chain" id="PRO_5037156867" evidence="3">
    <location>
        <begin position="32"/>
        <end position="369"/>
    </location>
</feature>
<dbReference type="PANTHER" id="PTHR22576">
    <property type="entry name" value="MUCOSA ASSOCIATED LYMPHOID TISSUE LYMPHOMA TRANSLOCATION PROTEIN 1/PARACASPASE"/>
    <property type="match status" value="1"/>
</dbReference>
<keyword evidence="3" id="KW-0732">Signal</keyword>
<organism evidence="5">
    <name type="scientific">Gymnodinialimonas phycosphaerae</name>
    <dbReference type="NCBI Taxonomy" id="2841589"/>
    <lineage>
        <taxon>Bacteria</taxon>
        <taxon>Pseudomonadati</taxon>
        <taxon>Pseudomonadota</taxon>
        <taxon>Alphaproteobacteria</taxon>
        <taxon>Rhodobacterales</taxon>
        <taxon>Paracoccaceae</taxon>
        <taxon>Gymnodinialimonas</taxon>
    </lineage>
</organism>
<feature type="compositionally biased region" description="Low complexity" evidence="2">
    <location>
        <begin position="194"/>
        <end position="207"/>
    </location>
</feature>
<evidence type="ECO:0000256" key="2">
    <source>
        <dbReference type="SAM" id="MobiDB-lite"/>
    </source>
</evidence>
<dbReference type="Gene3D" id="3.40.50.1460">
    <property type="match status" value="1"/>
</dbReference>
<proteinExistence type="predicted"/>
<dbReference type="InterPro" id="IPR019734">
    <property type="entry name" value="TPR_rpt"/>
</dbReference>
<dbReference type="PANTHER" id="PTHR22576:SF37">
    <property type="entry name" value="MUCOSA-ASSOCIATED LYMPHOID TISSUE LYMPHOMA TRANSLOCATION PROTEIN 1"/>
    <property type="match status" value="1"/>
</dbReference>
<reference evidence="5 6" key="1">
    <citation type="submission" date="2021-07" db="EMBL/GenBank/DDBJ databases">
        <title>Karlodiniumbacter phycospheric gen. nov., sp. nov., a phycosphere bacterium isolated from karlodinium veneficum.</title>
        <authorList>
            <person name="Peng Y."/>
            <person name="Jiang L."/>
            <person name="Lee J."/>
        </authorList>
    </citation>
    <scope>NUCLEOTIDE SEQUENCE</scope>
    <source>
        <strain evidence="5 6">N5</strain>
    </source>
</reference>
<protein>
    <submittedName>
        <fullName evidence="5">Caspase family protein</fullName>
    </submittedName>
</protein>
<evidence type="ECO:0000259" key="4">
    <source>
        <dbReference type="PROSITE" id="PS50208"/>
    </source>
</evidence>
<dbReference type="EMBL" id="JAIMBW010000001">
    <property type="protein sequence ID" value="MBY4892022.1"/>
    <property type="molecule type" value="Genomic_DNA"/>
</dbReference>
<gene>
    <name evidence="5" type="ORF">KUL25_04515</name>
</gene>
<dbReference type="InterPro" id="IPR029030">
    <property type="entry name" value="Caspase-like_dom_sf"/>
</dbReference>
<accession>A0A975TXX2</accession>
<dbReference type="PROSITE" id="PS50005">
    <property type="entry name" value="TPR"/>
    <property type="match status" value="1"/>
</dbReference>
<dbReference type="GO" id="GO:0006508">
    <property type="term" value="P:proteolysis"/>
    <property type="evidence" value="ECO:0007669"/>
    <property type="project" value="InterPro"/>
</dbReference>
<dbReference type="Gene3D" id="1.25.40.10">
    <property type="entry name" value="Tetratricopeptide repeat domain"/>
    <property type="match status" value="1"/>
</dbReference>
<dbReference type="SMART" id="SM00671">
    <property type="entry name" value="SEL1"/>
    <property type="match status" value="2"/>
</dbReference>
<dbReference type="InterPro" id="IPR011600">
    <property type="entry name" value="Pept_C14_caspase"/>
</dbReference>
<dbReference type="InterPro" id="IPR052039">
    <property type="entry name" value="Caspase-related_regulators"/>
</dbReference>
<sequence length="369" mass="38553">MSPRRSLLPAGRILFALCLCLSLLWSATAHAQTRHAFVVGIDTYENVGSLEKARNDARAVAGALEEVGFRTQLLIDVDETALLTELTRFSGQLNPGDEVVFYFAGHGVEINGRNYLLPADVPSVAPGQELVVTRGALPDAPTGSADPCAAARADWSLIGETPGVALLEAYRTAHSGCPLMMMLASERLAALTATPAPSPPAATLEPTHTPAHTPSPQGDVSVPVQACVAAADPDHTSIADLRADAAQATARARCAAALVQITDRASAEGTHVLALLGRAAHAAGNFEEAVSFYEEAAHANPMAASNLGSLYQTGRGVAADGARAAELFQSAGELGAAYGWHNYASLYYRGEVVPLDYDRAAEAYLRAAQ</sequence>
<keyword evidence="1" id="KW-0802">TPR repeat</keyword>
<feature type="region of interest" description="Disordered" evidence="2">
    <location>
        <begin position="194"/>
        <end position="219"/>
    </location>
</feature>
<evidence type="ECO:0000256" key="3">
    <source>
        <dbReference type="SAM" id="SignalP"/>
    </source>
</evidence>
<dbReference type="Proteomes" id="UP000693972">
    <property type="component" value="Unassembled WGS sequence"/>
</dbReference>
<dbReference type="GO" id="GO:0004197">
    <property type="term" value="F:cysteine-type endopeptidase activity"/>
    <property type="evidence" value="ECO:0007669"/>
    <property type="project" value="InterPro"/>
</dbReference>
<dbReference type="AlphaFoldDB" id="A0A975TXX2"/>
<feature type="repeat" description="TPR" evidence="1">
    <location>
        <begin position="270"/>
        <end position="303"/>
    </location>
</feature>
<evidence type="ECO:0000313" key="6">
    <source>
        <dbReference type="Proteomes" id="UP000693972"/>
    </source>
</evidence>
<dbReference type="Pfam" id="PF00656">
    <property type="entry name" value="Peptidase_C14"/>
    <property type="match status" value="1"/>
</dbReference>
<dbReference type="InterPro" id="IPR006597">
    <property type="entry name" value="Sel1-like"/>
</dbReference>
<dbReference type="RefSeq" id="WP_257891854.1">
    <property type="nucleotide sequence ID" value="NZ_JAIMBW010000001.1"/>
</dbReference>
<evidence type="ECO:0000256" key="1">
    <source>
        <dbReference type="PROSITE-ProRule" id="PRU00339"/>
    </source>
</evidence>
<keyword evidence="6" id="KW-1185">Reference proteome</keyword>
<dbReference type="InterPro" id="IPR011990">
    <property type="entry name" value="TPR-like_helical_dom_sf"/>
</dbReference>
<feature type="domain" description="Caspase family p20" evidence="4">
    <location>
        <begin position="32"/>
        <end position="109"/>
    </location>
</feature>
<dbReference type="InterPro" id="IPR001309">
    <property type="entry name" value="Pept_C14_p20"/>
</dbReference>
<evidence type="ECO:0000313" key="5">
    <source>
        <dbReference type="EMBL" id="QXL88786.1"/>
    </source>
</evidence>
<dbReference type="PROSITE" id="PS50208">
    <property type="entry name" value="CASPASE_P20"/>
    <property type="match status" value="1"/>
</dbReference>
<dbReference type="SUPFAM" id="SSF52129">
    <property type="entry name" value="Caspase-like"/>
    <property type="match status" value="1"/>
</dbReference>
<dbReference type="EMBL" id="CP078073">
    <property type="protein sequence ID" value="QXL88786.1"/>
    <property type="molecule type" value="Genomic_DNA"/>
</dbReference>
<feature type="signal peptide" evidence="3">
    <location>
        <begin position="1"/>
        <end position="31"/>
    </location>
</feature>
<name>A0A975TXX2_9RHOB</name>